<evidence type="ECO:0000256" key="1">
    <source>
        <dbReference type="SAM" id="Phobius"/>
    </source>
</evidence>
<accession>A0ABX6QA70</accession>
<gene>
    <name evidence="2" type="ORF">HUB98_24750</name>
</gene>
<proteinExistence type="predicted"/>
<dbReference type="EMBL" id="CP054614">
    <property type="protein sequence ID" value="QKS59096.1"/>
    <property type="molecule type" value="Genomic_DNA"/>
</dbReference>
<protein>
    <submittedName>
        <fullName evidence="2">Uncharacterized protein</fullName>
    </submittedName>
</protein>
<dbReference type="RefSeq" id="WP_146236184.1">
    <property type="nucleotide sequence ID" value="NZ_CP054614.1"/>
</dbReference>
<feature type="transmembrane region" description="Helical" evidence="1">
    <location>
        <begin position="20"/>
        <end position="40"/>
    </location>
</feature>
<organism evidence="2 3">
    <name type="scientific">Paenibacillus barcinonensis</name>
    <dbReference type="NCBI Taxonomy" id="198119"/>
    <lineage>
        <taxon>Bacteria</taxon>
        <taxon>Bacillati</taxon>
        <taxon>Bacillota</taxon>
        <taxon>Bacilli</taxon>
        <taxon>Bacillales</taxon>
        <taxon>Paenibacillaceae</taxon>
        <taxon>Paenibacillus</taxon>
    </lineage>
</organism>
<reference evidence="2 3" key="1">
    <citation type="submission" date="2020-06" db="EMBL/GenBank/DDBJ databases">
        <title>Complete genome of Paenibacillus barcinonensis KACC11450.</title>
        <authorList>
            <person name="Kim M."/>
            <person name="Park Y.-J."/>
            <person name="Shin J.-H."/>
        </authorList>
    </citation>
    <scope>NUCLEOTIDE SEQUENCE [LARGE SCALE GENOMIC DNA]</scope>
    <source>
        <strain evidence="2 3">KACC11450</strain>
    </source>
</reference>
<feature type="transmembrane region" description="Helical" evidence="1">
    <location>
        <begin position="60"/>
        <end position="82"/>
    </location>
</feature>
<keyword evidence="1" id="KW-0472">Membrane</keyword>
<keyword evidence="3" id="KW-1185">Reference proteome</keyword>
<sequence>MMKESKRLKWEKQLEKGRTYHIWMRGVLGWGLPLAFLYTLVMTSWSGQNLTMDREFYGNLLTALILFPAGGIWYGAWTWKILKMKVEQSRS</sequence>
<keyword evidence="1" id="KW-0812">Transmembrane</keyword>
<evidence type="ECO:0000313" key="2">
    <source>
        <dbReference type="EMBL" id="QKS59096.1"/>
    </source>
</evidence>
<dbReference type="Proteomes" id="UP000509327">
    <property type="component" value="Chromosome"/>
</dbReference>
<keyword evidence="1" id="KW-1133">Transmembrane helix</keyword>
<evidence type="ECO:0000313" key="3">
    <source>
        <dbReference type="Proteomes" id="UP000509327"/>
    </source>
</evidence>
<name>A0ABX6QA70_PAEBA</name>